<dbReference type="EMBL" id="BRZA01000001">
    <property type="protein sequence ID" value="GLC87691.1"/>
    <property type="molecule type" value="Genomic_DNA"/>
</dbReference>
<dbReference type="PROSITE" id="PS50109">
    <property type="entry name" value="HIS_KIN"/>
    <property type="match status" value="1"/>
</dbReference>
<dbReference type="PRINTS" id="PR00344">
    <property type="entry name" value="BCTRLSENSOR"/>
</dbReference>
<dbReference type="Gene3D" id="3.30.565.10">
    <property type="entry name" value="Histidine kinase-like ATPase, C-terminal domain"/>
    <property type="match status" value="1"/>
</dbReference>
<feature type="transmembrane region" description="Helical" evidence="17">
    <location>
        <begin position="49"/>
        <end position="70"/>
    </location>
</feature>
<dbReference type="InterPro" id="IPR003594">
    <property type="entry name" value="HATPase_dom"/>
</dbReference>
<evidence type="ECO:0000256" key="9">
    <source>
        <dbReference type="ARBA" id="ARBA00022777"/>
    </source>
</evidence>
<evidence type="ECO:0000256" key="10">
    <source>
        <dbReference type="ARBA" id="ARBA00022840"/>
    </source>
</evidence>
<keyword evidence="13" id="KW-0843">Virulence</keyword>
<evidence type="ECO:0000256" key="16">
    <source>
        <dbReference type="ARBA" id="ARBA00040841"/>
    </source>
</evidence>
<dbReference type="InterPro" id="IPR003661">
    <property type="entry name" value="HisK_dim/P_dom"/>
</dbReference>
<comment type="catalytic activity">
    <reaction evidence="1">
        <text>ATP + protein L-histidine = ADP + protein N-phospho-L-histidine.</text>
        <dbReference type="EC" id="2.7.13.3"/>
    </reaction>
</comment>
<dbReference type="SUPFAM" id="SSF55874">
    <property type="entry name" value="ATPase domain of HSP90 chaperone/DNA topoisomerase II/histidine kinase"/>
    <property type="match status" value="1"/>
</dbReference>
<dbReference type="CDD" id="cd00082">
    <property type="entry name" value="HisKA"/>
    <property type="match status" value="1"/>
</dbReference>
<keyword evidence="8" id="KW-0547">Nucleotide-binding</keyword>
<keyword evidence="7 17" id="KW-0812">Transmembrane</keyword>
<evidence type="ECO:0000256" key="17">
    <source>
        <dbReference type="SAM" id="Phobius"/>
    </source>
</evidence>
<keyword evidence="21" id="KW-1185">Reference proteome</keyword>
<keyword evidence="9 20" id="KW-0418">Kinase</keyword>
<evidence type="ECO:0000256" key="5">
    <source>
        <dbReference type="ARBA" id="ARBA00022553"/>
    </source>
</evidence>
<feature type="domain" description="Histidine kinase" evidence="18">
    <location>
        <begin position="135"/>
        <end position="350"/>
    </location>
</feature>
<sequence length="350" mass="40327">MRKRSVVMRLCMAFLLFLVANTFFAFLSFHLTEWLLDYFHIYPQGYWRQLWTVLGVFLLFSCTAATTFFIGSKKQRLYWNTIVDALSRIAKGDFTVQLDLQTDERDQFGQLIHGINHMAVELGEMERMRQEFISNVSHEIQSPLTAINGFAKALQNMNLPEEKRQHYLEIIEMESYRLSKISDNLLKLTSLESEHHPFEPKNYRLDHQLRNVVLALEPNWFAKALEMDLQLTNLTVFADEDLMNQVWMNLLSNSIKFTPTHGTITLSMAQQAEHITIIIHDTGIGLTDEQQAHIFERFYKADTSRTAKNGGSGLGLAIVHKIITMHHGTIIVSSSPNNYTAFTITLPIKI</sequence>
<dbReference type="SMART" id="SM00388">
    <property type="entry name" value="HisKA"/>
    <property type="match status" value="1"/>
</dbReference>
<keyword evidence="12" id="KW-0902">Two-component regulatory system</keyword>
<name>A0ABQ5NH64_9BACI</name>
<keyword evidence="11 17" id="KW-1133">Transmembrane helix</keyword>
<dbReference type="PANTHER" id="PTHR45528:SF11">
    <property type="entry name" value="HISTIDINE KINASE"/>
    <property type="match status" value="1"/>
</dbReference>
<evidence type="ECO:0000256" key="12">
    <source>
        <dbReference type="ARBA" id="ARBA00023012"/>
    </source>
</evidence>
<evidence type="ECO:0000256" key="11">
    <source>
        <dbReference type="ARBA" id="ARBA00022989"/>
    </source>
</evidence>
<evidence type="ECO:0000259" key="18">
    <source>
        <dbReference type="PROSITE" id="PS50109"/>
    </source>
</evidence>
<evidence type="ECO:0000313" key="20">
    <source>
        <dbReference type="EMBL" id="GLC87691.1"/>
    </source>
</evidence>
<dbReference type="PROSITE" id="PS50885">
    <property type="entry name" value="HAMP"/>
    <property type="match status" value="1"/>
</dbReference>
<dbReference type="Gene3D" id="6.10.340.10">
    <property type="match status" value="1"/>
</dbReference>
<comment type="function">
    <text evidence="15">Member of the two-component regulatory system HssS/HssR involved in intracellular heme homeostasis and tempering of staphylococcal virulence. HssS functions as a heme sensor histidine kinase which is autophosphorylated at a histidine residue and transfers its phosphate group to an aspartate residue of HssR. HssR/HssS activates the expression of hrtAB, an efflux pump, in response to extracellular heme, hemin, hemoglobin or blood.</text>
</comment>
<accession>A0ABQ5NH64</accession>
<gene>
    <name evidence="20" type="ORF">LYSBPC_08180</name>
</gene>
<evidence type="ECO:0000256" key="14">
    <source>
        <dbReference type="ARBA" id="ARBA00023136"/>
    </source>
</evidence>
<keyword evidence="10" id="KW-0067">ATP-binding</keyword>
<dbReference type="Pfam" id="PF00672">
    <property type="entry name" value="HAMP"/>
    <property type="match status" value="1"/>
</dbReference>
<dbReference type="EC" id="2.7.13.3" evidence="3"/>
<organism evidence="20 21">
    <name type="scientific">Lysinibacillus piscis</name>
    <dbReference type="NCBI Taxonomy" id="2518931"/>
    <lineage>
        <taxon>Bacteria</taxon>
        <taxon>Bacillati</taxon>
        <taxon>Bacillota</taxon>
        <taxon>Bacilli</taxon>
        <taxon>Bacillales</taxon>
        <taxon>Bacillaceae</taxon>
        <taxon>Lysinibacillus</taxon>
    </lineage>
</organism>
<dbReference type="InterPro" id="IPR004358">
    <property type="entry name" value="Sig_transdc_His_kin-like_C"/>
</dbReference>
<evidence type="ECO:0000256" key="8">
    <source>
        <dbReference type="ARBA" id="ARBA00022741"/>
    </source>
</evidence>
<dbReference type="Pfam" id="PF02518">
    <property type="entry name" value="HATPase_c"/>
    <property type="match status" value="1"/>
</dbReference>
<evidence type="ECO:0000256" key="7">
    <source>
        <dbReference type="ARBA" id="ARBA00022692"/>
    </source>
</evidence>
<dbReference type="SMART" id="SM00387">
    <property type="entry name" value="HATPase_c"/>
    <property type="match status" value="1"/>
</dbReference>
<dbReference type="GO" id="GO:0016301">
    <property type="term" value="F:kinase activity"/>
    <property type="evidence" value="ECO:0007669"/>
    <property type="project" value="UniProtKB-KW"/>
</dbReference>
<dbReference type="SMART" id="SM00304">
    <property type="entry name" value="HAMP"/>
    <property type="match status" value="1"/>
</dbReference>
<keyword evidence="4" id="KW-1003">Cell membrane</keyword>
<comment type="subcellular location">
    <subcellularLocation>
        <location evidence="2">Cell membrane</location>
        <topology evidence="2">Multi-pass membrane protein</topology>
    </subcellularLocation>
</comment>
<feature type="domain" description="HAMP" evidence="19">
    <location>
        <begin position="80"/>
        <end position="127"/>
    </location>
</feature>
<reference evidence="20" key="1">
    <citation type="submission" date="2022-08" db="EMBL/GenBank/DDBJ databases">
        <title>Draft genome sequence of Lysinibacillus sp. strain KH24.</title>
        <authorList>
            <person name="Kanbe H."/>
            <person name="Itoh H."/>
        </authorList>
    </citation>
    <scope>NUCLEOTIDE SEQUENCE</scope>
    <source>
        <strain evidence="20">KH24</strain>
    </source>
</reference>
<dbReference type="RefSeq" id="WP_264987409.1">
    <property type="nucleotide sequence ID" value="NZ_BRZA01000001.1"/>
</dbReference>
<protein>
    <recommendedName>
        <fullName evidence="16">Heme sensor protein HssS</fullName>
        <ecNumber evidence="3">2.7.13.3</ecNumber>
    </recommendedName>
</protein>
<dbReference type="InterPro" id="IPR036097">
    <property type="entry name" value="HisK_dim/P_sf"/>
</dbReference>
<dbReference type="InterPro" id="IPR005467">
    <property type="entry name" value="His_kinase_dom"/>
</dbReference>
<comment type="caution">
    <text evidence="20">The sequence shown here is derived from an EMBL/GenBank/DDBJ whole genome shotgun (WGS) entry which is preliminary data.</text>
</comment>
<dbReference type="CDD" id="cd06225">
    <property type="entry name" value="HAMP"/>
    <property type="match status" value="1"/>
</dbReference>
<dbReference type="CDD" id="cd00075">
    <property type="entry name" value="HATPase"/>
    <property type="match status" value="1"/>
</dbReference>
<keyword evidence="6" id="KW-0808">Transferase</keyword>
<evidence type="ECO:0000256" key="2">
    <source>
        <dbReference type="ARBA" id="ARBA00004651"/>
    </source>
</evidence>
<keyword evidence="5" id="KW-0597">Phosphoprotein</keyword>
<evidence type="ECO:0000256" key="3">
    <source>
        <dbReference type="ARBA" id="ARBA00012438"/>
    </source>
</evidence>
<evidence type="ECO:0000256" key="15">
    <source>
        <dbReference type="ARBA" id="ARBA00037219"/>
    </source>
</evidence>
<evidence type="ECO:0000256" key="13">
    <source>
        <dbReference type="ARBA" id="ARBA00023026"/>
    </source>
</evidence>
<proteinExistence type="predicted"/>
<dbReference type="Pfam" id="PF00512">
    <property type="entry name" value="HisKA"/>
    <property type="match status" value="1"/>
</dbReference>
<dbReference type="PANTHER" id="PTHR45528">
    <property type="entry name" value="SENSOR HISTIDINE KINASE CPXA"/>
    <property type="match status" value="1"/>
</dbReference>
<evidence type="ECO:0000256" key="6">
    <source>
        <dbReference type="ARBA" id="ARBA00022679"/>
    </source>
</evidence>
<dbReference type="InterPro" id="IPR003660">
    <property type="entry name" value="HAMP_dom"/>
</dbReference>
<dbReference type="Gene3D" id="1.10.287.130">
    <property type="match status" value="1"/>
</dbReference>
<dbReference type="InterPro" id="IPR036890">
    <property type="entry name" value="HATPase_C_sf"/>
</dbReference>
<evidence type="ECO:0000256" key="1">
    <source>
        <dbReference type="ARBA" id="ARBA00000085"/>
    </source>
</evidence>
<evidence type="ECO:0000259" key="19">
    <source>
        <dbReference type="PROSITE" id="PS50885"/>
    </source>
</evidence>
<dbReference type="InterPro" id="IPR050398">
    <property type="entry name" value="HssS/ArlS-like"/>
</dbReference>
<keyword evidence="14 17" id="KW-0472">Membrane</keyword>
<dbReference type="SUPFAM" id="SSF158472">
    <property type="entry name" value="HAMP domain-like"/>
    <property type="match status" value="1"/>
</dbReference>
<evidence type="ECO:0000313" key="21">
    <source>
        <dbReference type="Proteomes" id="UP001065593"/>
    </source>
</evidence>
<dbReference type="SUPFAM" id="SSF47384">
    <property type="entry name" value="Homodimeric domain of signal transducing histidine kinase"/>
    <property type="match status" value="1"/>
</dbReference>
<dbReference type="Proteomes" id="UP001065593">
    <property type="component" value="Unassembled WGS sequence"/>
</dbReference>
<evidence type="ECO:0000256" key="4">
    <source>
        <dbReference type="ARBA" id="ARBA00022475"/>
    </source>
</evidence>